<name>A0A644W4M9_9ZZZZ</name>
<protein>
    <recommendedName>
        <fullName evidence="1">Secretion system C-terminal sorting domain-containing protein</fullName>
    </recommendedName>
</protein>
<comment type="caution">
    <text evidence="2">The sequence shown here is derived from an EMBL/GenBank/DDBJ whole genome shotgun (WGS) entry which is preliminary data.</text>
</comment>
<evidence type="ECO:0000259" key="1">
    <source>
        <dbReference type="Pfam" id="PF18962"/>
    </source>
</evidence>
<dbReference type="Gene3D" id="2.40.10.10">
    <property type="entry name" value="Trypsin-like serine proteases"/>
    <property type="match status" value="1"/>
</dbReference>
<dbReference type="AlphaFoldDB" id="A0A644W4M9"/>
<accession>A0A644W4M9</accession>
<dbReference type="InterPro" id="IPR043504">
    <property type="entry name" value="Peptidase_S1_PA_chymotrypsin"/>
</dbReference>
<gene>
    <name evidence="2" type="ORF">SDC9_43584</name>
</gene>
<dbReference type="InterPro" id="IPR025667">
    <property type="entry name" value="SprB_repeat"/>
</dbReference>
<dbReference type="Pfam" id="PF13573">
    <property type="entry name" value="SprB"/>
    <property type="match status" value="1"/>
</dbReference>
<dbReference type="InterPro" id="IPR026444">
    <property type="entry name" value="Secre_tail"/>
</dbReference>
<organism evidence="2">
    <name type="scientific">bioreactor metagenome</name>
    <dbReference type="NCBI Taxonomy" id="1076179"/>
    <lineage>
        <taxon>unclassified sequences</taxon>
        <taxon>metagenomes</taxon>
        <taxon>ecological metagenomes</taxon>
    </lineage>
</organism>
<dbReference type="NCBIfam" id="TIGR04183">
    <property type="entry name" value="Por_Secre_tail"/>
    <property type="match status" value="1"/>
</dbReference>
<feature type="domain" description="Secretion system C-terminal sorting" evidence="1">
    <location>
        <begin position="381"/>
        <end position="455"/>
    </location>
</feature>
<proteinExistence type="predicted"/>
<dbReference type="Pfam" id="PF18962">
    <property type="entry name" value="Por_Secre_tail"/>
    <property type="match status" value="1"/>
</dbReference>
<dbReference type="EMBL" id="VSSQ01000553">
    <property type="protein sequence ID" value="MPL97393.1"/>
    <property type="molecule type" value="Genomic_DNA"/>
</dbReference>
<sequence length="457" mass="50550">MKSIYYLFLLMPIMAIGQSQQPPWGTYTTGEYVYLKPDASQSDPLTTYMGGLSTVYSSDVKVIYVADFIKLLPGFKAGPFSEIGNFRTSSTLRCTLQIQNVTCYGGSNGSAVVTASGGTPPYTYSWSGGGNTNQIINKISGVYNCTITDSRGLSIVKQAIINQPNEITFDYTNVFYSCSNASKGMIFIEILGGVIPYTITPDPNYNSGFYEAIPGNYSLTVKDANNCSKVGNFHISNYKIKTVTLSRINTNYKIVSVMTDDNTNFTVLGTNDFWTSNYNSWDTRNSWTVNYRKFENCDDPPVENEDYLSLNVEVNDYISYTCMSSIKTITVEDPDSFCDAFSGAPAISKPTAITKVKSYEETLLDSNESEFFNGNSHIAVSPNPSNGSMIVDYSLKENENGFFDVYSLIGEKVASFLLLPGNNQLTISDINLSNGLYIYKVYIRGNLISSDKIIIIR</sequence>
<reference evidence="2" key="1">
    <citation type="submission" date="2019-08" db="EMBL/GenBank/DDBJ databases">
        <authorList>
            <person name="Kucharzyk K."/>
            <person name="Murdoch R.W."/>
            <person name="Higgins S."/>
            <person name="Loffler F."/>
        </authorList>
    </citation>
    <scope>NUCLEOTIDE SEQUENCE</scope>
</reference>
<evidence type="ECO:0000313" key="2">
    <source>
        <dbReference type="EMBL" id="MPL97393.1"/>
    </source>
</evidence>